<feature type="transmembrane region" description="Helical" evidence="1">
    <location>
        <begin position="64"/>
        <end position="86"/>
    </location>
</feature>
<gene>
    <name evidence="2" type="ORF">ACFSCX_02920</name>
</gene>
<dbReference type="EMBL" id="JBHUEM010000003">
    <property type="protein sequence ID" value="MFD1735507.1"/>
    <property type="molecule type" value="Genomic_DNA"/>
</dbReference>
<feature type="transmembrane region" description="Helical" evidence="1">
    <location>
        <begin position="114"/>
        <end position="132"/>
    </location>
</feature>
<protein>
    <submittedName>
        <fullName evidence="2">Uncharacterized protein</fullName>
    </submittedName>
</protein>
<dbReference type="RefSeq" id="WP_377926606.1">
    <property type="nucleotide sequence ID" value="NZ_JBHUEM010000003.1"/>
</dbReference>
<evidence type="ECO:0000313" key="2">
    <source>
        <dbReference type="EMBL" id="MFD1735507.1"/>
    </source>
</evidence>
<sequence>MAIYLLLLFVLCQIVFAVCYVMNNQKHLQGMNGMIVTMGMSMMAGASVGTIIGVLFVHDIFSSTIISVLIGLFIGFIIGWPINLFVSIEGMLSGLMGGMMGAMVGNMVGRPGEMIKIILLLSIMIYSFIVSLIQQETKNYQSKFSIILMIMFVLIFLFLSVNELNLQVDLLHKEYHHFFRGNVH</sequence>
<keyword evidence="1" id="KW-0812">Transmembrane</keyword>
<comment type="caution">
    <text evidence="2">The sequence shown here is derived from an EMBL/GenBank/DDBJ whole genome shotgun (WGS) entry which is preliminary data.</text>
</comment>
<feature type="transmembrane region" description="Helical" evidence="1">
    <location>
        <begin position="33"/>
        <end position="57"/>
    </location>
</feature>
<accession>A0ABW4LLX4</accession>
<keyword evidence="1" id="KW-0472">Membrane</keyword>
<evidence type="ECO:0000256" key="1">
    <source>
        <dbReference type="SAM" id="Phobius"/>
    </source>
</evidence>
<feature type="transmembrane region" description="Helical" evidence="1">
    <location>
        <begin position="144"/>
        <end position="161"/>
    </location>
</feature>
<reference evidence="3" key="1">
    <citation type="journal article" date="2019" name="Int. J. Syst. Evol. Microbiol.">
        <title>The Global Catalogue of Microorganisms (GCM) 10K type strain sequencing project: providing services to taxonomists for standard genome sequencing and annotation.</title>
        <authorList>
            <consortium name="The Broad Institute Genomics Platform"/>
            <consortium name="The Broad Institute Genome Sequencing Center for Infectious Disease"/>
            <person name="Wu L."/>
            <person name="Ma J."/>
        </authorList>
    </citation>
    <scope>NUCLEOTIDE SEQUENCE [LARGE SCALE GENOMIC DNA]</scope>
    <source>
        <strain evidence="3">CCUG 49339</strain>
    </source>
</reference>
<proteinExistence type="predicted"/>
<dbReference type="Proteomes" id="UP001597214">
    <property type="component" value="Unassembled WGS sequence"/>
</dbReference>
<evidence type="ECO:0000313" key="3">
    <source>
        <dbReference type="Proteomes" id="UP001597214"/>
    </source>
</evidence>
<name>A0ABW4LLX4_9BACI</name>
<keyword evidence="1" id="KW-1133">Transmembrane helix</keyword>
<organism evidence="2 3">
    <name type="scientific">Bacillus salitolerans</name>
    <dbReference type="NCBI Taxonomy" id="1437434"/>
    <lineage>
        <taxon>Bacteria</taxon>
        <taxon>Bacillati</taxon>
        <taxon>Bacillota</taxon>
        <taxon>Bacilli</taxon>
        <taxon>Bacillales</taxon>
        <taxon>Bacillaceae</taxon>
        <taxon>Bacillus</taxon>
    </lineage>
</organism>
<keyword evidence="3" id="KW-1185">Reference proteome</keyword>